<dbReference type="Gene3D" id="3.50.50.60">
    <property type="entry name" value="FAD/NAD(P)-binding domain"/>
    <property type="match status" value="2"/>
</dbReference>
<dbReference type="GO" id="GO:0016491">
    <property type="term" value="F:oxidoreductase activity"/>
    <property type="evidence" value="ECO:0007669"/>
    <property type="project" value="UniProtKB-KW"/>
</dbReference>
<keyword evidence="4" id="KW-1185">Reference proteome</keyword>
<feature type="domain" description="FAD dependent oxidoreductase" evidence="2">
    <location>
        <begin position="4"/>
        <end position="395"/>
    </location>
</feature>
<evidence type="ECO:0000313" key="4">
    <source>
        <dbReference type="Proteomes" id="UP000182961"/>
    </source>
</evidence>
<dbReference type="SUPFAM" id="SSF54373">
    <property type="entry name" value="FAD-linked reductases, C-terminal domain"/>
    <property type="match status" value="1"/>
</dbReference>
<sequence>MKKVSIIGGGIIGLCSAYYLAKEGYEVAVFDKSDMTDGCSYGNAGMVVPSHIIPLAQPGMMAQGIKWMFDSQSPFYIKPRLSADLVQWGLQFYKHANKQHVEKAMPALCNLSLFSKELYQDFVKENNSFFYEKKGLLMLYKTDKTAEEIHHEGKLAESFGLEVDFLSKDEVARLETGTRADVIGGVHYKSDAHLYPQKFMEFIKAELNRLKVKIHSRTLVQDFVKHGQFITEIITDAGAFKTDEVVLATGSWSPAIAKKLNCSISILPGKGYSFTLQDVKQKPTIPSILCEGKVAVTPMSTDIRFGGTMEITHTNDTQINANRVQGIVNSINSFYPDLKIERPSEKETWFGFRPCTPSGMPIIARDKKIKNLTLATGHGMMGLSLAPATGKLVSEIIAEKTTTVNTEMFQF</sequence>
<dbReference type="PANTHER" id="PTHR13847:SF289">
    <property type="entry name" value="GLYCINE OXIDASE"/>
    <property type="match status" value="1"/>
</dbReference>
<dbReference type="PANTHER" id="PTHR13847">
    <property type="entry name" value="SARCOSINE DEHYDROGENASE-RELATED"/>
    <property type="match status" value="1"/>
</dbReference>
<evidence type="ECO:0000256" key="1">
    <source>
        <dbReference type="ARBA" id="ARBA00023002"/>
    </source>
</evidence>
<gene>
    <name evidence="3" type="ORF">SAMN05444143_11023</name>
</gene>
<dbReference type="eggNOG" id="COG0665">
    <property type="taxonomic scope" value="Bacteria"/>
</dbReference>
<keyword evidence="1" id="KW-0560">Oxidoreductase</keyword>
<dbReference type="InterPro" id="IPR006076">
    <property type="entry name" value="FAD-dep_OxRdtase"/>
</dbReference>
<dbReference type="GO" id="GO:0005737">
    <property type="term" value="C:cytoplasm"/>
    <property type="evidence" value="ECO:0007669"/>
    <property type="project" value="TreeGrafter"/>
</dbReference>
<dbReference type="RefSeq" id="WP_024981631.1">
    <property type="nucleotide sequence ID" value="NZ_CBCRUM010000026.1"/>
</dbReference>
<dbReference type="Pfam" id="PF01266">
    <property type="entry name" value="DAO"/>
    <property type="match status" value="1"/>
</dbReference>
<reference evidence="4" key="1">
    <citation type="submission" date="2016-10" db="EMBL/GenBank/DDBJ databases">
        <authorList>
            <person name="Varghese N."/>
            <person name="Submissions S."/>
        </authorList>
    </citation>
    <scope>NUCLEOTIDE SEQUENCE [LARGE SCALE GENOMIC DNA]</scope>
    <source>
        <strain evidence="4">DSM 4002</strain>
    </source>
</reference>
<protein>
    <submittedName>
        <fullName evidence="3">D-amino-acid dehydrogenase</fullName>
    </submittedName>
</protein>
<dbReference type="Gene3D" id="3.30.9.10">
    <property type="entry name" value="D-Amino Acid Oxidase, subunit A, domain 2"/>
    <property type="match status" value="1"/>
</dbReference>
<dbReference type="Proteomes" id="UP000182961">
    <property type="component" value="Unassembled WGS sequence"/>
</dbReference>
<evidence type="ECO:0000259" key="2">
    <source>
        <dbReference type="Pfam" id="PF01266"/>
    </source>
</evidence>
<proteinExistence type="predicted"/>
<accession>A0A1I4Y074</accession>
<dbReference type="EMBL" id="FOUT01000010">
    <property type="protein sequence ID" value="SFN30889.1"/>
    <property type="molecule type" value="Genomic_DNA"/>
</dbReference>
<organism evidence="3 4">
    <name type="scientific">Flavobacterium succinicans</name>
    <dbReference type="NCBI Taxonomy" id="29536"/>
    <lineage>
        <taxon>Bacteria</taxon>
        <taxon>Pseudomonadati</taxon>
        <taxon>Bacteroidota</taxon>
        <taxon>Flavobacteriia</taxon>
        <taxon>Flavobacteriales</taxon>
        <taxon>Flavobacteriaceae</taxon>
        <taxon>Flavobacterium</taxon>
    </lineage>
</organism>
<evidence type="ECO:0000313" key="3">
    <source>
        <dbReference type="EMBL" id="SFN30889.1"/>
    </source>
</evidence>
<name>A0A1I4Y074_9FLAO</name>
<dbReference type="InterPro" id="IPR036188">
    <property type="entry name" value="FAD/NAD-bd_sf"/>
</dbReference>
<dbReference type="AlphaFoldDB" id="A0A1I4Y074"/>
<dbReference type="SUPFAM" id="SSF51905">
    <property type="entry name" value="FAD/NAD(P)-binding domain"/>
    <property type="match status" value="1"/>
</dbReference>